<name>A0A6A1UZQ9_9ROSI</name>
<sequence length="116" mass="12717">MENTAILREWFGRVDTEKTGSATAPQLKGRLPWDGPGRPVSTNMNLFSQLMSYGPRIVPVAPLQSVSNRPAAVYQCYVDEMPRYRSGTGTYLPNPHIVPAVLVDVGVLRIFVVTAG</sequence>
<dbReference type="EMBL" id="RXIC02000025">
    <property type="protein sequence ID" value="KAB1205914.1"/>
    <property type="molecule type" value="Genomic_DNA"/>
</dbReference>
<dbReference type="InterPro" id="IPR058921">
    <property type="entry name" value="PAP/OAS1-rel"/>
</dbReference>
<proteinExistence type="predicted"/>
<dbReference type="PANTHER" id="PTHR45979:SF30">
    <property type="entry name" value="NUCLEOTIDYLTRANSFERASE"/>
    <property type="match status" value="1"/>
</dbReference>
<dbReference type="Proteomes" id="UP000516437">
    <property type="component" value="Chromosome 7"/>
</dbReference>
<evidence type="ECO:0000313" key="1">
    <source>
        <dbReference type="EMBL" id="KAB1205914.1"/>
    </source>
</evidence>
<keyword evidence="2" id="KW-1185">Reference proteome</keyword>
<reference evidence="1 2" key="1">
    <citation type="journal article" date="2019" name="Plant Biotechnol. J.">
        <title>The red bayberry genome and genetic basis of sex determination.</title>
        <authorList>
            <person name="Jia H.M."/>
            <person name="Jia H.J."/>
            <person name="Cai Q.L."/>
            <person name="Wang Y."/>
            <person name="Zhao H.B."/>
            <person name="Yang W.F."/>
            <person name="Wang G.Y."/>
            <person name="Li Y.H."/>
            <person name="Zhan D.L."/>
            <person name="Shen Y.T."/>
            <person name="Niu Q.F."/>
            <person name="Chang L."/>
            <person name="Qiu J."/>
            <person name="Zhao L."/>
            <person name="Xie H.B."/>
            <person name="Fu W.Y."/>
            <person name="Jin J."/>
            <person name="Li X.W."/>
            <person name="Jiao Y."/>
            <person name="Zhou C.C."/>
            <person name="Tu T."/>
            <person name="Chai C.Y."/>
            <person name="Gao J.L."/>
            <person name="Fan L.J."/>
            <person name="van de Weg E."/>
            <person name="Wang J.Y."/>
            <person name="Gao Z.S."/>
        </authorList>
    </citation>
    <scope>NUCLEOTIDE SEQUENCE [LARGE SCALE GENOMIC DNA]</scope>
    <source>
        <tissue evidence="1">Leaves</tissue>
    </source>
</reference>
<evidence type="ECO:0000313" key="2">
    <source>
        <dbReference type="Proteomes" id="UP000516437"/>
    </source>
</evidence>
<dbReference type="AlphaFoldDB" id="A0A6A1UZQ9"/>
<accession>A0A6A1UZQ9</accession>
<organism evidence="1 2">
    <name type="scientific">Morella rubra</name>
    <name type="common">Chinese bayberry</name>
    <dbReference type="NCBI Taxonomy" id="262757"/>
    <lineage>
        <taxon>Eukaryota</taxon>
        <taxon>Viridiplantae</taxon>
        <taxon>Streptophyta</taxon>
        <taxon>Embryophyta</taxon>
        <taxon>Tracheophyta</taxon>
        <taxon>Spermatophyta</taxon>
        <taxon>Magnoliopsida</taxon>
        <taxon>eudicotyledons</taxon>
        <taxon>Gunneridae</taxon>
        <taxon>Pentapetalae</taxon>
        <taxon>rosids</taxon>
        <taxon>fabids</taxon>
        <taxon>Fagales</taxon>
        <taxon>Myricaceae</taxon>
        <taxon>Morella</taxon>
    </lineage>
</organism>
<comment type="caution">
    <text evidence="1">The sequence shown here is derived from an EMBL/GenBank/DDBJ whole genome shotgun (WGS) entry which is preliminary data.</text>
</comment>
<protein>
    <submittedName>
        <fullName evidence="1">Uncharacterized protein</fullName>
    </submittedName>
</protein>
<dbReference type="PANTHER" id="PTHR45979">
    <property type="entry name" value="PAP/OAS1 SUBSTRATE-BINDING DOMAIN SUPERFAMILY"/>
    <property type="match status" value="1"/>
</dbReference>
<dbReference type="OrthoDB" id="273917at2759"/>
<gene>
    <name evidence="1" type="ORF">CJ030_MR7G027901</name>
</gene>